<dbReference type="AlphaFoldDB" id="A0A2H0RAV1"/>
<protein>
    <submittedName>
        <fullName evidence="1">Uncharacterized protein</fullName>
    </submittedName>
</protein>
<sequence>MGMQQIKESEKQIDLTMFDFLFNTLDGNKEGQEKGNAPRVCIFAGISQDTFFIECIYQEIYGLGITSYKTWKTRTPKMTTQSHGIRIEKNEDCLESLYQNTTGESYIPQNIDALCIVELAIKYIENPNTEEGLEAFDKITDALRKITQAEL</sequence>
<evidence type="ECO:0000313" key="1">
    <source>
        <dbReference type="EMBL" id="PIR43638.1"/>
    </source>
</evidence>
<proteinExistence type="predicted"/>
<evidence type="ECO:0000313" key="2">
    <source>
        <dbReference type="Proteomes" id="UP000230214"/>
    </source>
</evidence>
<name>A0A2H0RAV1_UNCKA</name>
<dbReference type="EMBL" id="PCXU01000016">
    <property type="protein sequence ID" value="PIR43638.1"/>
    <property type="molecule type" value="Genomic_DNA"/>
</dbReference>
<reference evidence="1 2" key="1">
    <citation type="submission" date="2017-09" db="EMBL/GenBank/DDBJ databases">
        <title>Depth-based differentiation of microbial function through sediment-hosted aquifers and enrichment of novel symbionts in the deep terrestrial subsurface.</title>
        <authorList>
            <person name="Probst A.J."/>
            <person name="Ladd B."/>
            <person name="Jarett J.K."/>
            <person name="Geller-Mcgrath D.E."/>
            <person name="Sieber C.M."/>
            <person name="Emerson J.B."/>
            <person name="Anantharaman K."/>
            <person name="Thomas B.C."/>
            <person name="Malmstrom R."/>
            <person name="Stieglmeier M."/>
            <person name="Klingl A."/>
            <person name="Woyke T."/>
            <person name="Ryan C.M."/>
            <person name="Banfield J.F."/>
        </authorList>
    </citation>
    <scope>NUCLEOTIDE SEQUENCE [LARGE SCALE GENOMIC DNA]</scope>
    <source>
        <strain evidence="1">CG10_big_fil_rev_8_21_14_0_10_32_10</strain>
    </source>
</reference>
<accession>A0A2H0RAV1</accession>
<organism evidence="1 2">
    <name type="scientific">candidate division WWE3 bacterium CG10_big_fil_rev_8_21_14_0_10_32_10</name>
    <dbReference type="NCBI Taxonomy" id="1975090"/>
    <lineage>
        <taxon>Bacteria</taxon>
        <taxon>Katanobacteria</taxon>
    </lineage>
</organism>
<dbReference type="Proteomes" id="UP000230214">
    <property type="component" value="Unassembled WGS sequence"/>
</dbReference>
<comment type="caution">
    <text evidence="1">The sequence shown here is derived from an EMBL/GenBank/DDBJ whole genome shotgun (WGS) entry which is preliminary data.</text>
</comment>
<gene>
    <name evidence="1" type="ORF">COV24_01770</name>
</gene>